<dbReference type="EMBL" id="BPVZ01000001">
    <property type="protein sequence ID" value="GKU85790.1"/>
    <property type="molecule type" value="Genomic_DNA"/>
</dbReference>
<dbReference type="AlphaFoldDB" id="A0AAV5HGA8"/>
<organism evidence="1 2">
    <name type="scientific">Rubroshorea leprosula</name>
    <dbReference type="NCBI Taxonomy" id="152421"/>
    <lineage>
        <taxon>Eukaryota</taxon>
        <taxon>Viridiplantae</taxon>
        <taxon>Streptophyta</taxon>
        <taxon>Embryophyta</taxon>
        <taxon>Tracheophyta</taxon>
        <taxon>Spermatophyta</taxon>
        <taxon>Magnoliopsida</taxon>
        <taxon>eudicotyledons</taxon>
        <taxon>Gunneridae</taxon>
        <taxon>Pentapetalae</taxon>
        <taxon>rosids</taxon>
        <taxon>malvids</taxon>
        <taxon>Malvales</taxon>
        <taxon>Dipterocarpaceae</taxon>
        <taxon>Rubroshorea</taxon>
    </lineage>
</organism>
<gene>
    <name evidence="1" type="ORF">SLEP1_g412</name>
</gene>
<accession>A0AAV5HGA8</accession>
<protein>
    <submittedName>
        <fullName evidence="1">Uncharacterized protein</fullName>
    </submittedName>
</protein>
<dbReference type="Proteomes" id="UP001054252">
    <property type="component" value="Unassembled WGS sequence"/>
</dbReference>
<evidence type="ECO:0000313" key="1">
    <source>
        <dbReference type="EMBL" id="GKU85790.1"/>
    </source>
</evidence>
<proteinExistence type="predicted"/>
<name>A0AAV5HGA8_9ROSI</name>
<reference evidence="1 2" key="1">
    <citation type="journal article" date="2021" name="Commun. Biol.">
        <title>The genome of Shorea leprosula (Dipterocarpaceae) highlights the ecological relevance of drought in aseasonal tropical rainforests.</title>
        <authorList>
            <person name="Ng K.K.S."/>
            <person name="Kobayashi M.J."/>
            <person name="Fawcett J.A."/>
            <person name="Hatakeyama M."/>
            <person name="Paape T."/>
            <person name="Ng C.H."/>
            <person name="Ang C.C."/>
            <person name="Tnah L.H."/>
            <person name="Lee C.T."/>
            <person name="Nishiyama T."/>
            <person name="Sese J."/>
            <person name="O'Brien M.J."/>
            <person name="Copetti D."/>
            <person name="Mohd Noor M.I."/>
            <person name="Ong R.C."/>
            <person name="Putra M."/>
            <person name="Sireger I.Z."/>
            <person name="Indrioko S."/>
            <person name="Kosugi Y."/>
            <person name="Izuno A."/>
            <person name="Isagi Y."/>
            <person name="Lee S.L."/>
            <person name="Shimizu K.K."/>
        </authorList>
    </citation>
    <scope>NUCLEOTIDE SEQUENCE [LARGE SCALE GENOMIC DNA]</scope>
    <source>
        <strain evidence="1">214</strain>
    </source>
</reference>
<keyword evidence="2" id="KW-1185">Reference proteome</keyword>
<evidence type="ECO:0000313" key="2">
    <source>
        <dbReference type="Proteomes" id="UP001054252"/>
    </source>
</evidence>
<sequence>MFNIKLPESRTTDCKLFTLLCHVQLLILWSLLCGLV</sequence>
<comment type="caution">
    <text evidence="1">The sequence shown here is derived from an EMBL/GenBank/DDBJ whole genome shotgun (WGS) entry which is preliminary data.</text>
</comment>